<dbReference type="Proteomes" id="UP001595847">
    <property type="component" value="Unassembled WGS sequence"/>
</dbReference>
<evidence type="ECO:0000256" key="1">
    <source>
        <dbReference type="SAM" id="MobiDB-lite"/>
    </source>
</evidence>
<dbReference type="RefSeq" id="WP_378529386.1">
    <property type="nucleotide sequence ID" value="NZ_JBHSBH010000002.1"/>
</dbReference>
<reference evidence="3" key="1">
    <citation type="journal article" date="2019" name="Int. J. Syst. Evol. Microbiol.">
        <title>The Global Catalogue of Microorganisms (GCM) 10K type strain sequencing project: providing services to taxonomists for standard genome sequencing and annotation.</title>
        <authorList>
            <consortium name="The Broad Institute Genomics Platform"/>
            <consortium name="The Broad Institute Genome Sequencing Center for Infectious Disease"/>
            <person name="Wu L."/>
            <person name="Ma J."/>
        </authorList>
    </citation>
    <scope>NUCLEOTIDE SEQUENCE [LARGE SCALE GENOMIC DNA]</scope>
    <source>
        <strain evidence="3">TBRC 1826</strain>
    </source>
</reference>
<feature type="compositionally biased region" description="Basic and acidic residues" evidence="1">
    <location>
        <begin position="357"/>
        <end position="370"/>
    </location>
</feature>
<proteinExistence type="predicted"/>
<accession>A0ABV8FGU2</accession>
<comment type="caution">
    <text evidence="2">The sequence shown here is derived from an EMBL/GenBank/DDBJ whole genome shotgun (WGS) entry which is preliminary data.</text>
</comment>
<sequence length="396" mass="40024">MIDFRYHLVSIVAVFLALTVGIVLGTTMLQDPLLNTLQSETSDLRSQSEDLRAEKDVTDRYSLGGDHLAAAYADDMLGDRLAGRKVVVLESPGVDEELRTGVVERIEQAGGSVPGRLVFTDKYLDPGQATFVNELTGQLAGGFELPRGSAHARAGAELARAVLRPDRDEAGDDPEASQSPETGEDADAEDPPGGGASAVEDEEDPAGSGAAAGGGFDAEAVLSGFAGAGLLSVQGKPAERADIGIVLAPAKAFATAEEGAAPQQDALPPGNDAMLALAGALAGGAEGAVLVGGHTSIGPGGLIAQARAEEPSFSTVDTAGRAAGNVATALAIAAAAEGRSGHYGIGEGVDGFLPDPGARDADQDSQDRKSPPANPSARAERAGRDGEESRADPESA</sequence>
<name>A0ABV8FGU2_9ACTN</name>
<feature type="region of interest" description="Disordered" evidence="1">
    <location>
        <begin position="164"/>
        <end position="212"/>
    </location>
</feature>
<feature type="compositionally biased region" description="Basic and acidic residues" evidence="1">
    <location>
        <begin position="378"/>
        <end position="396"/>
    </location>
</feature>
<evidence type="ECO:0000313" key="2">
    <source>
        <dbReference type="EMBL" id="MFC3994519.1"/>
    </source>
</evidence>
<dbReference type="Pfam" id="PF11382">
    <property type="entry name" value="MctB"/>
    <property type="match status" value="1"/>
</dbReference>
<feature type="region of interest" description="Disordered" evidence="1">
    <location>
        <begin position="341"/>
        <end position="396"/>
    </location>
</feature>
<keyword evidence="3" id="KW-1185">Reference proteome</keyword>
<evidence type="ECO:0000313" key="3">
    <source>
        <dbReference type="Proteomes" id="UP001595847"/>
    </source>
</evidence>
<gene>
    <name evidence="2" type="ORF">ACFOVU_01220</name>
</gene>
<protein>
    <submittedName>
        <fullName evidence="2">Copper transporter</fullName>
    </submittedName>
</protein>
<dbReference type="EMBL" id="JBHSBH010000002">
    <property type="protein sequence ID" value="MFC3994519.1"/>
    <property type="molecule type" value="Genomic_DNA"/>
</dbReference>
<organism evidence="2 3">
    <name type="scientific">Nocardiopsis sediminis</name>
    <dbReference type="NCBI Taxonomy" id="1778267"/>
    <lineage>
        <taxon>Bacteria</taxon>
        <taxon>Bacillati</taxon>
        <taxon>Actinomycetota</taxon>
        <taxon>Actinomycetes</taxon>
        <taxon>Streptosporangiales</taxon>
        <taxon>Nocardiopsidaceae</taxon>
        <taxon>Nocardiopsis</taxon>
    </lineage>
</organism>
<dbReference type="InterPro" id="IPR021522">
    <property type="entry name" value="MctB"/>
</dbReference>